<evidence type="ECO:0000313" key="2">
    <source>
        <dbReference type="Proteomes" id="UP001331761"/>
    </source>
</evidence>
<evidence type="ECO:0000313" key="1">
    <source>
        <dbReference type="EMBL" id="KAK5966687.1"/>
    </source>
</evidence>
<comment type="caution">
    <text evidence="1">The sequence shown here is derived from an EMBL/GenBank/DDBJ whole genome shotgun (WGS) entry which is preliminary data.</text>
</comment>
<name>A0AAN8F3F8_TRICO</name>
<sequence length="83" mass="8884">MVCSSSILIDWSATTVPESIAYVLDYAPAVGNPPAGTSLGSSARRALISDTIPACEYTVYLSAIMPDGKRKHVIKETIYSSKF</sequence>
<dbReference type="InterPro" id="IPR013783">
    <property type="entry name" value="Ig-like_fold"/>
</dbReference>
<dbReference type="Gene3D" id="2.60.40.10">
    <property type="entry name" value="Immunoglobulins"/>
    <property type="match status" value="1"/>
</dbReference>
<dbReference type="Proteomes" id="UP001331761">
    <property type="component" value="Unassembled WGS sequence"/>
</dbReference>
<dbReference type="InterPro" id="IPR036116">
    <property type="entry name" value="FN3_sf"/>
</dbReference>
<proteinExistence type="predicted"/>
<dbReference type="EMBL" id="WIXE01023233">
    <property type="protein sequence ID" value="KAK5966687.1"/>
    <property type="molecule type" value="Genomic_DNA"/>
</dbReference>
<protein>
    <submittedName>
        <fullName evidence="1">Uncharacterized protein</fullName>
    </submittedName>
</protein>
<dbReference type="SUPFAM" id="SSF49265">
    <property type="entry name" value="Fibronectin type III"/>
    <property type="match status" value="1"/>
</dbReference>
<accession>A0AAN8F3F8</accession>
<dbReference type="AlphaFoldDB" id="A0AAN8F3F8"/>
<reference evidence="1 2" key="1">
    <citation type="submission" date="2019-10" db="EMBL/GenBank/DDBJ databases">
        <title>Assembly and Annotation for the nematode Trichostrongylus colubriformis.</title>
        <authorList>
            <person name="Martin J."/>
        </authorList>
    </citation>
    <scope>NUCLEOTIDE SEQUENCE [LARGE SCALE GENOMIC DNA]</scope>
    <source>
        <strain evidence="1">G859</strain>
        <tissue evidence="1">Whole worm</tissue>
    </source>
</reference>
<gene>
    <name evidence="1" type="ORF">GCK32_022413</name>
</gene>
<keyword evidence="2" id="KW-1185">Reference proteome</keyword>
<organism evidence="1 2">
    <name type="scientific">Trichostrongylus colubriformis</name>
    <name type="common">Black scour worm</name>
    <dbReference type="NCBI Taxonomy" id="6319"/>
    <lineage>
        <taxon>Eukaryota</taxon>
        <taxon>Metazoa</taxon>
        <taxon>Ecdysozoa</taxon>
        <taxon>Nematoda</taxon>
        <taxon>Chromadorea</taxon>
        <taxon>Rhabditida</taxon>
        <taxon>Rhabditina</taxon>
        <taxon>Rhabditomorpha</taxon>
        <taxon>Strongyloidea</taxon>
        <taxon>Trichostrongylidae</taxon>
        <taxon>Trichostrongylus</taxon>
    </lineage>
</organism>